<organism evidence="1 2">
    <name type="scientific">Eretmocerus hayati</name>
    <dbReference type="NCBI Taxonomy" id="131215"/>
    <lineage>
        <taxon>Eukaryota</taxon>
        <taxon>Metazoa</taxon>
        <taxon>Ecdysozoa</taxon>
        <taxon>Arthropoda</taxon>
        <taxon>Hexapoda</taxon>
        <taxon>Insecta</taxon>
        <taxon>Pterygota</taxon>
        <taxon>Neoptera</taxon>
        <taxon>Endopterygota</taxon>
        <taxon>Hymenoptera</taxon>
        <taxon>Apocrita</taxon>
        <taxon>Proctotrupomorpha</taxon>
        <taxon>Chalcidoidea</taxon>
        <taxon>Aphelinidae</taxon>
        <taxon>Aphelininae</taxon>
        <taxon>Eretmocerus</taxon>
    </lineage>
</organism>
<dbReference type="Proteomes" id="UP001239111">
    <property type="component" value="Chromosome 4"/>
</dbReference>
<protein>
    <submittedName>
        <fullName evidence="1">Uncharacterized protein</fullName>
    </submittedName>
</protein>
<dbReference type="EMBL" id="CM056744">
    <property type="protein sequence ID" value="KAJ8665018.1"/>
    <property type="molecule type" value="Genomic_DNA"/>
</dbReference>
<accession>A0ACC2N1L2</accession>
<proteinExistence type="predicted"/>
<evidence type="ECO:0000313" key="2">
    <source>
        <dbReference type="Proteomes" id="UP001239111"/>
    </source>
</evidence>
<keyword evidence="2" id="KW-1185">Reference proteome</keyword>
<comment type="caution">
    <text evidence="1">The sequence shown here is derived from an EMBL/GenBank/DDBJ whole genome shotgun (WGS) entry which is preliminary data.</text>
</comment>
<reference evidence="1" key="1">
    <citation type="submission" date="2023-04" db="EMBL/GenBank/DDBJ databases">
        <title>A chromosome-level genome assembly of the parasitoid wasp Eretmocerus hayati.</title>
        <authorList>
            <person name="Zhong Y."/>
            <person name="Liu S."/>
            <person name="Liu Y."/>
        </authorList>
    </citation>
    <scope>NUCLEOTIDE SEQUENCE</scope>
    <source>
        <strain evidence="1">ZJU_SS_LIU_2023</strain>
    </source>
</reference>
<gene>
    <name evidence="1" type="ORF">QAD02_006680</name>
</gene>
<name>A0ACC2N1L2_9HYME</name>
<evidence type="ECO:0000313" key="1">
    <source>
        <dbReference type="EMBL" id="KAJ8665018.1"/>
    </source>
</evidence>
<sequence length="617" mass="68607">MRIPHTVPSTTFEAFRCSEETQLLRGELSRSLRCEIESWDEREVPRLVELSLRIIAAGWAEASLHYNDGDGEEGNLVPLDGLPGPEDKQRLLELLPLDLPFEMAMKKIGDCEYYWQRAAEHRWRMNYPGKESPDGLDSWLQLYCQRHTIDYLERMQPDFFDGERERCVHLLQLVAPYVQQLKLRQLRPTRCGVVRDAAQESEAASASDLEGEEAETHEVEAVPYAAMPVPPDTHHIPMDVILPELPKLREISLNIGVIYKSDGIDWCAFEFSVEDSKKLGRGLANLKHLKKFSLTRSNLDQPRAAAILQGLAINCGVEVIDLSYCKLGDEGCLAVAAYLAQGGSASELRLDGNGIGHEGVAGIVHGLLAARPAEYPNRLTNLCLRLNNLGDTGANHLSALLLRYDRLKYLNVSGCGFGPEAGMSLAEVLASGHTKFSDLEIDCSNNELGTIVGEAFEIVARACPAITRLDARMCGFLKESEYSISESVTRNRAKVRKGSGITTSHATEKSLAEHVHRESQAQHLRFLEEASRSQGFDCVPPGGGKELQPPLRYYMNQERPHSAASQRLQRQLQRQEKQHQVGKNMSGNLVDHRQGSAGSISELKDAELTSGFMEQLD</sequence>